<organism evidence="1 2">
    <name type="scientific">Sunxiuqinia dokdonensis</name>
    <dbReference type="NCBI Taxonomy" id="1409788"/>
    <lineage>
        <taxon>Bacteria</taxon>
        <taxon>Pseudomonadati</taxon>
        <taxon>Bacteroidota</taxon>
        <taxon>Bacteroidia</taxon>
        <taxon>Marinilabiliales</taxon>
        <taxon>Prolixibacteraceae</taxon>
        <taxon>Sunxiuqinia</taxon>
    </lineage>
</organism>
<dbReference type="EMBL" id="LGIA01000147">
    <property type="protein sequence ID" value="KOH45239.1"/>
    <property type="molecule type" value="Genomic_DNA"/>
</dbReference>
<proteinExistence type="predicted"/>
<protein>
    <submittedName>
        <fullName evidence="1">Uncharacterized protein</fullName>
    </submittedName>
</protein>
<dbReference type="AlphaFoldDB" id="A0A0L8V9Y2"/>
<evidence type="ECO:0000313" key="2">
    <source>
        <dbReference type="Proteomes" id="UP000036958"/>
    </source>
</evidence>
<comment type="caution">
    <text evidence="1">The sequence shown here is derived from an EMBL/GenBank/DDBJ whole genome shotgun (WGS) entry which is preliminary data.</text>
</comment>
<reference evidence="2" key="1">
    <citation type="submission" date="2015-07" db="EMBL/GenBank/DDBJ databases">
        <title>Genome sequencing of Sunxiuqinia dokdonensis strain SK.</title>
        <authorList>
            <person name="Ahn S."/>
            <person name="Kim B.-C."/>
        </authorList>
    </citation>
    <scope>NUCLEOTIDE SEQUENCE [LARGE SCALE GENOMIC DNA]</scope>
    <source>
        <strain evidence="2">SK</strain>
    </source>
</reference>
<keyword evidence="2" id="KW-1185">Reference proteome</keyword>
<gene>
    <name evidence="1" type="ORF">NC99_19310</name>
</gene>
<evidence type="ECO:0000313" key="1">
    <source>
        <dbReference type="EMBL" id="KOH45239.1"/>
    </source>
</evidence>
<dbReference type="Proteomes" id="UP000036958">
    <property type="component" value="Unassembled WGS sequence"/>
</dbReference>
<sequence length="205" mass="22950">MHDAVIAFLDGKPEKWSSIPKIVVFKTELSTVNVAIEQSQESQLAAQVFVGESKQELKKTIALKGDVLNDSVEAMAVVTDDAALESKMAASYWDLKNLRNGDFVPKIKELIAMAEAHKEVLVAEYGVTEEQIEDLKADLNRFLEMNGEPRAYQIASVQATKSLAELFSEAHDILTTKLDKVMKIFKRRDPDFYNGYLAARVIVDR</sequence>
<name>A0A0L8V9Y2_9BACT</name>
<accession>A0A0L8V9Y2</accession>